<dbReference type="PANTHER" id="PTHR13593:SF113">
    <property type="entry name" value="SI:DKEY-266F7.9"/>
    <property type="match status" value="1"/>
</dbReference>
<dbReference type="RefSeq" id="WP_132347048.1">
    <property type="nucleotide sequence ID" value="NZ_CAWOLF010000019.1"/>
</dbReference>
<protein>
    <recommendedName>
        <fullName evidence="3">1-phosphatidylinositol phosphodiesterase</fullName>
        <ecNumber evidence="2">4.6.1.13</ecNumber>
    </recommendedName>
    <alternativeName>
        <fullName evidence="4">Phosphatidylinositol diacylglycerol-lyase</fullName>
    </alternativeName>
    <alternativeName>
        <fullName evidence="5">Phosphatidylinositol-specific phospholipase C</fullName>
    </alternativeName>
</protein>
<dbReference type="InterPro" id="IPR000909">
    <property type="entry name" value="PLipase_C_PInositol-sp_X_dom"/>
</dbReference>
<evidence type="ECO:0000313" key="8">
    <source>
        <dbReference type="Proteomes" id="UP000295550"/>
    </source>
</evidence>
<accession>A0A4R4J421</accession>
<name>A0A4R4J421_PHOLU</name>
<dbReference type="EC" id="4.6.1.13" evidence="2"/>
<evidence type="ECO:0000256" key="4">
    <source>
        <dbReference type="ARBA" id="ARBA00030474"/>
    </source>
</evidence>
<organism evidence="7 8">
    <name type="scientific">Photorhabdus luminescens subsp. mexicana</name>
    <dbReference type="NCBI Taxonomy" id="2100167"/>
    <lineage>
        <taxon>Bacteria</taxon>
        <taxon>Pseudomonadati</taxon>
        <taxon>Pseudomonadota</taxon>
        <taxon>Gammaproteobacteria</taxon>
        <taxon>Enterobacterales</taxon>
        <taxon>Morganellaceae</taxon>
        <taxon>Photorhabdus</taxon>
    </lineage>
</organism>
<dbReference type="SMART" id="SM00148">
    <property type="entry name" value="PLCXc"/>
    <property type="match status" value="1"/>
</dbReference>
<dbReference type="AlphaFoldDB" id="A0A4R4J421"/>
<dbReference type="PANTHER" id="PTHR13593">
    <property type="match status" value="1"/>
</dbReference>
<dbReference type="Pfam" id="PF00388">
    <property type="entry name" value="PI-PLC-X"/>
    <property type="match status" value="1"/>
</dbReference>
<dbReference type="Gene3D" id="3.20.20.190">
    <property type="entry name" value="Phosphatidylinositol (PI) phosphodiesterase"/>
    <property type="match status" value="1"/>
</dbReference>
<evidence type="ECO:0000259" key="6">
    <source>
        <dbReference type="SMART" id="SM00148"/>
    </source>
</evidence>
<gene>
    <name evidence="7" type="ORF">C5468_17685</name>
</gene>
<evidence type="ECO:0000256" key="5">
    <source>
        <dbReference type="ARBA" id="ARBA00030782"/>
    </source>
</evidence>
<sequence length="693" mass="78504">MPDLTKQKRSNTVYFKCGNITDIKFIPGSLYVSENQPKDDNVEVSLKNGVWSLTATCGRHKTKDVADKFIENCGGKQQVFNPNSRDNSPSELNFYFGMYVTFSFDNITTVTTVFFGQGNSSSGNNWWIGGGNIVKKSNNNSTCLMFSVVSNGNFQQVYRLSAKNENQYEAITLLSNGDNLKKRITSVENNIYRSNDVNDDANDVYIRCPDIKNIHYVTDSAIATNGVPKIIPPSEKGTWKITAYCDRKGSEIIAKKFYNQFNDTNRIKGHNSSETCPSKLNFIFKLIVDFKTQDGIRSVILTLGQGHQITSNNWWVGSQNLINNCGSWLGIPNTEGTISQVYDIYQSGANIIDIYNSWLPSDYSPNSKKDWLRCVPNDLNICAINLPGTHDSAAVKSTSWLASFIDCQTLSITDQLNAGVRVLDIRIKVKKDDNQHWVFYTCHGDSPFINNEYKTLKSVLDECTTFLGENGSEFLVISLKYDDFNNNYKSYSDEINKQLVSLIDNSNLKIYKGNQIPKLSDIRGKVFILNRLDSTYKDRNNNSITIFPYGVPMDIPNNTNGTLLKPITGSREFYIYVQDHYEFTSETPETKCDLSINSATQEGNKEQILFNFGSAIYTTILKIPLGLYANGYILNRYGQKNYTDRPKVWGWALFDYADRKHNCRAYGKLSLIDLIIDSNFNYENYPDSFIVSL</sequence>
<dbReference type="GO" id="GO:0008081">
    <property type="term" value="F:phosphoric diester hydrolase activity"/>
    <property type="evidence" value="ECO:0007669"/>
    <property type="project" value="InterPro"/>
</dbReference>
<dbReference type="GO" id="GO:0006629">
    <property type="term" value="P:lipid metabolic process"/>
    <property type="evidence" value="ECO:0007669"/>
    <property type="project" value="InterPro"/>
</dbReference>
<dbReference type="InterPro" id="IPR051057">
    <property type="entry name" value="PI-PLC_domain"/>
</dbReference>
<evidence type="ECO:0000256" key="3">
    <source>
        <dbReference type="ARBA" id="ARBA00019758"/>
    </source>
</evidence>
<reference evidence="7 8" key="1">
    <citation type="journal article" date="2019" name="Int. J. Syst. Evol. Microbiol.">
        <title>Photorhabdus khanii subsp. guanajuatensis subsp. nov., isolated from Heterorhabditis atacamensis, and Photorhabdus luminescens subsp. mexicana subsp. nov., isolated from Heterorhabditis mexicana entomopathogenic nematodes.</title>
        <authorList>
            <person name="Machado R.A.R."/>
            <person name="Bruno P."/>
            <person name="Arce C.C.M."/>
            <person name="Liechti N."/>
            <person name="Kohler A."/>
            <person name="Bernal J."/>
            <person name="Bruggmann R."/>
            <person name="Turlings T.C.J."/>
        </authorList>
    </citation>
    <scope>NUCLEOTIDE SEQUENCE [LARGE SCALE GENOMIC DNA]</scope>
    <source>
        <strain evidence="7 8">MEX47-22</strain>
    </source>
</reference>
<comment type="catalytic activity">
    <reaction evidence="1">
        <text>a 1,2-diacyl-sn-glycero-3-phospho-(1D-myo-inositol) = 1D-myo-inositol 1,2-cyclic phosphate + a 1,2-diacyl-sn-glycerol</text>
        <dbReference type="Rhea" id="RHEA:17093"/>
        <dbReference type="ChEBI" id="CHEBI:17815"/>
        <dbReference type="ChEBI" id="CHEBI:57880"/>
        <dbReference type="ChEBI" id="CHEBI:58484"/>
        <dbReference type="EC" id="4.6.1.13"/>
    </reaction>
</comment>
<dbReference type="PROSITE" id="PS50007">
    <property type="entry name" value="PIPLC_X_DOMAIN"/>
    <property type="match status" value="1"/>
</dbReference>
<comment type="caution">
    <text evidence="7">The sequence shown here is derived from an EMBL/GenBank/DDBJ whole genome shotgun (WGS) entry which is preliminary data.</text>
</comment>
<evidence type="ECO:0000256" key="2">
    <source>
        <dbReference type="ARBA" id="ARBA00012581"/>
    </source>
</evidence>
<dbReference type="Proteomes" id="UP000295550">
    <property type="component" value="Unassembled WGS sequence"/>
</dbReference>
<dbReference type="EMBL" id="PUJX01000019">
    <property type="protein sequence ID" value="TDB47912.1"/>
    <property type="molecule type" value="Genomic_DNA"/>
</dbReference>
<feature type="domain" description="Phosphatidylinositol-specific phospholipase C X" evidence="6">
    <location>
        <begin position="377"/>
        <end position="531"/>
    </location>
</feature>
<dbReference type="SUPFAM" id="SSF51695">
    <property type="entry name" value="PLC-like phosphodiesterases"/>
    <property type="match status" value="1"/>
</dbReference>
<evidence type="ECO:0000256" key="1">
    <source>
        <dbReference type="ARBA" id="ARBA00001316"/>
    </source>
</evidence>
<proteinExistence type="predicted"/>
<evidence type="ECO:0000313" key="7">
    <source>
        <dbReference type="EMBL" id="TDB47912.1"/>
    </source>
</evidence>
<dbReference type="InterPro" id="IPR017946">
    <property type="entry name" value="PLC-like_Pdiesterase_TIM-brl"/>
</dbReference>
<dbReference type="GO" id="GO:0004436">
    <property type="term" value="F:phosphatidylinositol diacylglycerol-lyase activity"/>
    <property type="evidence" value="ECO:0007669"/>
    <property type="project" value="UniProtKB-EC"/>
</dbReference>